<evidence type="ECO:0000313" key="2">
    <source>
        <dbReference type="EMBL" id="SVE14473.1"/>
    </source>
</evidence>
<reference evidence="2" key="1">
    <citation type="submission" date="2018-05" db="EMBL/GenBank/DDBJ databases">
        <authorList>
            <person name="Lanie J.A."/>
            <person name="Ng W.-L."/>
            <person name="Kazmierczak K.M."/>
            <person name="Andrzejewski T.M."/>
            <person name="Davidsen T.M."/>
            <person name="Wayne K.J."/>
            <person name="Tettelin H."/>
            <person name="Glass J.I."/>
            <person name="Rusch D."/>
            <person name="Podicherti R."/>
            <person name="Tsui H.-C.T."/>
            <person name="Winkler M.E."/>
        </authorList>
    </citation>
    <scope>NUCLEOTIDE SEQUENCE</scope>
</reference>
<accession>A0A383B3T2</accession>
<feature type="domain" description="Hydantoinase/oxoprolinase N-terminal" evidence="1">
    <location>
        <begin position="3"/>
        <end position="83"/>
    </location>
</feature>
<protein>
    <recommendedName>
        <fullName evidence="1">Hydantoinase/oxoprolinase N-terminal domain-containing protein</fullName>
    </recommendedName>
</protein>
<dbReference type="GO" id="GO:0016787">
    <property type="term" value="F:hydrolase activity"/>
    <property type="evidence" value="ECO:0007669"/>
    <property type="project" value="InterPro"/>
</dbReference>
<dbReference type="PANTHER" id="PTHR11365">
    <property type="entry name" value="5-OXOPROLINASE RELATED"/>
    <property type="match status" value="1"/>
</dbReference>
<dbReference type="EMBL" id="UINC01197145">
    <property type="protein sequence ID" value="SVE14473.1"/>
    <property type="molecule type" value="Genomic_DNA"/>
</dbReference>
<dbReference type="InterPro" id="IPR045079">
    <property type="entry name" value="Oxoprolinase-like"/>
</dbReference>
<feature type="non-terminal residue" evidence="2">
    <location>
        <position position="91"/>
    </location>
</feature>
<organism evidence="2">
    <name type="scientific">marine metagenome</name>
    <dbReference type="NCBI Taxonomy" id="408172"/>
    <lineage>
        <taxon>unclassified sequences</taxon>
        <taxon>metagenomes</taxon>
        <taxon>ecological metagenomes</taxon>
    </lineage>
</organism>
<dbReference type="InterPro" id="IPR043129">
    <property type="entry name" value="ATPase_NBD"/>
</dbReference>
<dbReference type="AlphaFoldDB" id="A0A383B3T2"/>
<gene>
    <name evidence="2" type="ORF">METZ01_LOCUS467327</name>
</gene>
<sequence>MKRIGIDVGGTNTDLVLLEGNEVVQSFKTITTSDVTSGIRNTLLEIVRSAKSDLGEIDAVMIGTTHFVNAIVQRQNLNRVGALRICLPSCG</sequence>
<dbReference type="Pfam" id="PF05378">
    <property type="entry name" value="Hydant_A_N"/>
    <property type="match status" value="1"/>
</dbReference>
<dbReference type="Gene3D" id="3.30.420.40">
    <property type="match status" value="1"/>
</dbReference>
<name>A0A383B3T2_9ZZZZ</name>
<dbReference type="InterPro" id="IPR008040">
    <property type="entry name" value="Hydant_A_N"/>
</dbReference>
<proteinExistence type="predicted"/>
<dbReference type="SUPFAM" id="SSF53067">
    <property type="entry name" value="Actin-like ATPase domain"/>
    <property type="match status" value="1"/>
</dbReference>
<evidence type="ECO:0000259" key="1">
    <source>
        <dbReference type="Pfam" id="PF05378"/>
    </source>
</evidence>